<reference evidence="1 2" key="1">
    <citation type="journal article" date="2021" name="Hortic Res">
        <title>High-quality reference genome and annotation aids understanding of berry development for evergreen blueberry (Vaccinium darrowii).</title>
        <authorList>
            <person name="Yu J."/>
            <person name="Hulse-Kemp A.M."/>
            <person name="Babiker E."/>
            <person name="Staton M."/>
        </authorList>
    </citation>
    <scope>NUCLEOTIDE SEQUENCE [LARGE SCALE GENOMIC DNA]</scope>
    <source>
        <strain evidence="2">cv. NJ 8807/NJ 8810</strain>
        <tissue evidence="1">Young leaf</tissue>
    </source>
</reference>
<organism evidence="1 2">
    <name type="scientific">Vaccinium darrowii</name>
    <dbReference type="NCBI Taxonomy" id="229202"/>
    <lineage>
        <taxon>Eukaryota</taxon>
        <taxon>Viridiplantae</taxon>
        <taxon>Streptophyta</taxon>
        <taxon>Embryophyta</taxon>
        <taxon>Tracheophyta</taxon>
        <taxon>Spermatophyta</taxon>
        <taxon>Magnoliopsida</taxon>
        <taxon>eudicotyledons</taxon>
        <taxon>Gunneridae</taxon>
        <taxon>Pentapetalae</taxon>
        <taxon>asterids</taxon>
        <taxon>Ericales</taxon>
        <taxon>Ericaceae</taxon>
        <taxon>Vaccinioideae</taxon>
        <taxon>Vaccinieae</taxon>
        <taxon>Vaccinium</taxon>
    </lineage>
</organism>
<name>A0ACB7WX57_9ERIC</name>
<gene>
    <name evidence="1" type="ORF">Vadar_001895</name>
</gene>
<comment type="caution">
    <text evidence="1">The sequence shown here is derived from an EMBL/GenBank/DDBJ whole genome shotgun (WGS) entry which is preliminary data.</text>
</comment>
<keyword evidence="2" id="KW-1185">Reference proteome</keyword>
<protein>
    <submittedName>
        <fullName evidence="1">Uncharacterized protein</fullName>
    </submittedName>
</protein>
<dbReference type="EMBL" id="CM037152">
    <property type="protein sequence ID" value="KAH7832968.1"/>
    <property type="molecule type" value="Genomic_DNA"/>
</dbReference>
<proteinExistence type="predicted"/>
<evidence type="ECO:0000313" key="2">
    <source>
        <dbReference type="Proteomes" id="UP000828048"/>
    </source>
</evidence>
<accession>A0ACB7WX57</accession>
<evidence type="ECO:0000313" key="1">
    <source>
        <dbReference type="EMBL" id="KAH7832968.1"/>
    </source>
</evidence>
<dbReference type="Proteomes" id="UP000828048">
    <property type="component" value="Chromosome 2"/>
</dbReference>
<sequence length="90" mass="10317">MSLHQGTSRDPKSESGSWKPKKRMREKGSVKIKKTIMSNLKMAKHWRKRKQHQSSSKVGNKNNRKTAVNRALRAVLRAVIHLGDSNIIED</sequence>